<comment type="caution">
    <text evidence="3">The sequence shown here is derived from an EMBL/GenBank/DDBJ whole genome shotgun (WGS) entry which is preliminary data.</text>
</comment>
<evidence type="ECO:0000259" key="2">
    <source>
        <dbReference type="Pfam" id="PF03703"/>
    </source>
</evidence>
<feature type="transmembrane region" description="Helical" evidence="1">
    <location>
        <begin position="21"/>
        <end position="40"/>
    </location>
</feature>
<sequence length="159" mass="17880">MHSQPSERIDQRAIAVWQWGAAITSALLAAVGVGAIIVSIKFAWPWWIPVLICAAVVLEMALDITIMPPLRWKRWRYEIREEEIDLLQGVIFVTRTVIPMVRIQHVDTHQGPILRKYGLTSVTFSTAAGKHHIPALADDTAARVRKQIAELARVTNEDV</sequence>
<dbReference type="Proteomes" id="UP001300012">
    <property type="component" value="Unassembled WGS sequence"/>
</dbReference>
<name>A0ABT1YIP3_9BACL</name>
<gene>
    <name evidence="3" type="ORF">NV381_16725</name>
</gene>
<dbReference type="PANTHER" id="PTHR34473:SF2">
    <property type="entry name" value="UPF0699 TRANSMEMBRANE PROTEIN YDBT"/>
    <property type="match status" value="1"/>
</dbReference>
<feature type="transmembrane region" description="Helical" evidence="1">
    <location>
        <begin position="46"/>
        <end position="66"/>
    </location>
</feature>
<dbReference type="RefSeq" id="WP_258214428.1">
    <property type="nucleotide sequence ID" value="NZ_JANQBD010000011.1"/>
</dbReference>
<dbReference type="InterPro" id="IPR005182">
    <property type="entry name" value="YdbS-like_PH"/>
</dbReference>
<dbReference type="PANTHER" id="PTHR34473">
    <property type="entry name" value="UPF0699 TRANSMEMBRANE PROTEIN YDBS"/>
    <property type="match status" value="1"/>
</dbReference>
<evidence type="ECO:0000313" key="4">
    <source>
        <dbReference type="Proteomes" id="UP001300012"/>
    </source>
</evidence>
<keyword evidence="1" id="KW-0472">Membrane</keyword>
<dbReference type="EMBL" id="JANQBD010000011">
    <property type="protein sequence ID" value="MCR8632847.1"/>
    <property type="molecule type" value="Genomic_DNA"/>
</dbReference>
<dbReference type="Pfam" id="PF03703">
    <property type="entry name" value="bPH_2"/>
    <property type="match status" value="1"/>
</dbReference>
<keyword evidence="4" id="KW-1185">Reference proteome</keyword>
<reference evidence="3 4" key="1">
    <citation type="submission" date="2022-08" db="EMBL/GenBank/DDBJ databases">
        <title>Paenibacillus endoradicis sp. nov., Paenibacillus radicibacter sp. nov and Paenibacillus pararadicis sp. nov., three cold-adapted plant growth-promoting bacteria isolated from root of Larix gmelinii in Great Khingan.</title>
        <authorList>
            <person name="Xue H."/>
        </authorList>
    </citation>
    <scope>NUCLEOTIDE SEQUENCE [LARGE SCALE GENOMIC DNA]</scope>
    <source>
        <strain evidence="3 4">N5-1-1-5</strain>
    </source>
</reference>
<accession>A0ABT1YIP3</accession>
<evidence type="ECO:0000313" key="3">
    <source>
        <dbReference type="EMBL" id="MCR8632847.1"/>
    </source>
</evidence>
<feature type="domain" description="YdbS-like PH" evidence="2">
    <location>
        <begin position="72"/>
        <end position="148"/>
    </location>
</feature>
<protein>
    <submittedName>
        <fullName evidence="3">PH domain-containing protein</fullName>
    </submittedName>
</protein>
<keyword evidence="1" id="KW-0812">Transmembrane</keyword>
<evidence type="ECO:0000256" key="1">
    <source>
        <dbReference type="SAM" id="Phobius"/>
    </source>
</evidence>
<organism evidence="3 4">
    <name type="scientific">Paenibacillus radicis</name>
    <name type="common">ex Xue et al. 2023</name>
    <dbReference type="NCBI Taxonomy" id="2972489"/>
    <lineage>
        <taxon>Bacteria</taxon>
        <taxon>Bacillati</taxon>
        <taxon>Bacillota</taxon>
        <taxon>Bacilli</taxon>
        <taxon>Bacillales</taxon>
        <taxon>Paenibacillaceae</taxon>
        <taxon>Paenibacillus</taxon>
    </lineage>
</organism>
<keyword evidence="1" id="KW-1133">Transmembrane helix</keyword>
<proteinExistence type="predicted"/>